<keyword evidence="2" id="KW-0175">Coiled coil</keyword>
<dbReference type="InterPro" id="IPR004127">
    <property type="entry name" value="Prefoldin_subunit_alpha"/>
</dbReference>
<gene>
    <name evidence="3" type="ORF">Ctob_008061</name>
</gene>
<dbReference type="AlphaFoldDB" id="A0A0M0JVI9"/>
<dbReference type="PANTHER" id="PTHR13345">
    <property type="entry name" value="MEDIATOR OF RNA POLYMERASE II TRANSCRIPTION SUBUNIT 10"/>
    <property type="match status" value="1"/>
</dbReference>
<dbReference type="Pfam" id="PF02996">
    <property type="entry name" value="Prefoldin"/>
    <property type="match status" value="1"/>
</dbReference>
<reference evidence="4" key="1">
    <citation type="journal article" date="2015" name="PLoS Genet.">
        <title>Genome Sequence and Transcriptome Analyses of Chrysochromulina tobin: Metabolic Tools for Enhanced Algal Fitness in the Prominent Order Prymnesiales (Haptophyceae).</title>
        <authorList>
            <person name="Hovde B.T."/>
            <person name="Deodato C.R."/>
            <person name="Hunsperger H.M."/>
            <person name="Ryken S.A."/>
            <person name="Yost W."/>
            <person name="Jha R.K."/>
            <person name="Patterson J."/>
            <person name="Monnat R.J. Jr."/>
            <person name="Barlow S.B."/>
            <person name="Starkenburg S.R."/>
            <person name="Cattolico R.A."/>
        </authorList>
    </citation>
    <scope>NUCLEOTIDE SEQUENCE</scope>
    <source>
        <strain evidence="4">CCMP291</strain>
    </source>
</reference>
<dbReference type="OrthoDB" id="433124at2759"/>
<proteinExistence type="inferred from homology"/>
<dbReference type="GO" id="GO:0003714">
    <property type="term" value="F:transcription corepressor activity"/>
    <property type="evidence" value="ECO:0007669"/>
    <property type="project" value="InterPro"/>
</dbReference>
<dbReference type="EMBL" id="JWZX01002178">
    <property type="protein sequence ID" value="KOO30691.1"/>
    <property type="molecule type" value="Genomic_DNA"/>
</dbReference>
<evidence type="ECO:0000313" key="3">
    <source>
        <dbReference type="EMBL" id="KOO30691.1"/>
    </source>
</evidence>
<evidence type="ECO:0000256" key="2">
    <source>
        <dbReference type="SAM" id="Coils"/>
    </source>
</evidence>
<sequence>MPLSAATAKIAVYEEFIEENLKVELQRVHDDRDSVHERMSQLLELRNNVRSLQEQEQRSLKTMVNLGCDFYVQAHVPDTQWIYVSVGLGFCPQMTLSEAETFCTEREAVLAASAEALTERAAMLKARIKLVMGAINELMQQESTVR</sequence>
<keyword evidence="4" id="KW-1185">Reference proteome</keyword>
<evidence type="ECO:0000313" key="4">
    <source>
        <dbReference type="Proteomes" id="UP000037460"/>
    </source>
</evidence>
<dbReference type="Proteomes" id="UP000037460">
    <property type="component" value="Unassembled WGS sequence"/>
</dbReference>
<evidence type="ECO:0000256" key="1">
    <source>
        <dbReference type="ARBA" id="ARBA00007666"/>
    </source>
</evidence>
<comment type="similarity">
    <text evidence="1">Belongs to the UXT family.</text>
</comment>
<dbReference type="InterPro" id="IPR009053">
    <property type="entry name" value="Prefoldin"/>
</dbReference>
<dbReference type="GO" id="GO:0016592">
    <property type="term" value="C:mediator complex"/>
    <property type="evidence" value="ECO:0007669"/>
    <property type="project" value="TreeGrafter"/>
</dbReference>
<dbReference type="GO" id="GO:0000122">
    <property type="term" value="P:negative regulation of transcription by RNA polymerase II"/>
    <property type="evidence" value="ECO:0007669"/>
    <property type="project" value="InterPro"/>
</dbReference>
<dbReference type="CDD" id="cd23158">
    <property type="entry name" value="Prefoldin_UXT"/>
    <property type="match status" value="1"/>
</dbReference>
<name>A0A0M0JVI9_9EUKA</name>
<dbReference type="GO" id="GO:0045944">
    <property type="term" value="P:positive regulation of transcription by RNA polymerase II"/>
    <property type="evidence" value="ECO:0007669"/>
    <property type="project" value="TreeGrafter"/>
</dbReference>
<dbReference type="SUPFAM" id="SSF46579">
    <property type="entry name" value="Prefoldin"/>
    <property type="match status" value="1"/>
</dbReference>
<organism evidence="3 4">
    <name type="scientific">Chrysochromulina tobinii</name>
    <dbReference type="NCBI Taxonomy" id="1460289"/>
    <lineage>
        <taxon>Eukaryota</taxon>
        <taxon>Haptista</taxon>
        <taxon>Haptophyta</taxon>
        <taxon>Prymnesiophyceae</taxon>
        <taxon>Prymnesiales</taxon>
        <taxon>Chrysochromulinaceae</taxon>
        <taxon>Chrysochromulina</taxon>
    </lineage>
</organism>
<dbReference type="InterPro" id="IPR003994">
    <property type="entry name" value="UXT"/>
</dbReference>
<dbReference type="Gene3D" id="1.10.287.370">
    <property type="match status" value="1"/>
</dbReference>
<protein>
    <submittedName>
        <fullName evidence="3">Protein uxt-like protein</fullName>
    </submittedName>
</protein>
<accession>A0A0M0JVI9</accession>
<comment type="caution">
    <text evidence="3">The sequence shown here is derived from an EMBL/GenBank/DDBJ whole genome shotgun (WGS) entry which is preliminary data.</text>
</comment>
<dbReference type="PRINTS" id="PR01502">
    <property type="entry name" value="UXTPROTEIN"/>
</dbReference>
<dbReference type="PANTHER" id="PTHR13345:SF9">
    <property type="entry name" value="PROTEIN UXT"/>
    <property type="match status" value="1"/>
</dbReference>
<feature type="coiled-coil region" evidence="2">
    <location>
        <begin position="35"/>
        <end position="62"/>
    </location>
</feature>